<dbReference type="EMBL" id="CP036287">
    <property type="protein sequence ID" value="QDU65361.1"/>
    <property type="molecule type" value="Genomic_DNA"/>
</dbReference>
<keyword evidence="3" id="KW-0349">Heme</keyword>
<dbReference type="Pfam" id="PF07587">
    <property type="entry name" value="PSD1"/>
    <property type="match status" value="1"/>
</dbReference>
<dbReference type="Proteomes" id="UP000316921">
    <property type="component" value="Chromosome"/>
</dbReference>
<name>A0A518BEF1_9BACT</name>
<dbReference type="Pfam" id="PF07635">
    <property type="entry name" value="PSCyt1"/>
    <property type="match status" value="1"/>
</dbReference>
<evidence type="ECO:0000313" key="5">
    <source>
        <dbReference type="EMBL" id="QDU65361.1"/>
    </source>
</evidence>
<dbReference type="Pfam" id="PF07583">
    <property type="entry name" value="PSCyt2"/>
    <property type="match status" value="1"/>
</dbReference>
<dbReference type="InterPro" id="IPR022655">
    <property type="entry name" value="DUF1553"/>
</dbReference>
<dbReference type="GO" id="GO:0046872">
    <property type="term" value="F:metal ion binding"/>
    <property type="evidence" value="ECO:0007669"/>
    <property type="project" value="UniProtKB-KW"/>
</dbReference>
<reference evidence="5 6" key="1">
    <citation type="submission" date="2019-02" db="EMBL/GenBank/DDBJ databases">
        <title>Deep-cultivation of Planctomycetes and their phenomic and genomic characterization uncovers novel biology.</title>
        <authorList>
            <person name="Wiegand S."/>
            <person name="Jogler M."/>
            <person name="Boedeker C."/>
            <person name="Pinto D."/>
            <person name="Vollmers J."/>
            <person name="Rivas-Marin E."/>
            <person name="Kohn T."/>
            <person name="Peeters S.H."/>
            <person name="Heuer A."/>
            <person name="Rast P."/>
            <person name="Oberbeckmann S."/>
            <person name="Bunk B."/>
            <person name="Jeske O."/>
            <person name="Meyerdierks A."/>
            <person name="Storesund J.E."/>
            <person name="Kallscheuer N."/>
            <person name="Luecker S."/>
            <person name="Lage O.M."/>
            <person name="Pohl T."/>
            <person name="Merkel B.J."/>
            <person name="Hornburger P."/>
            <person name="Mueller R.-W."/>
            <person name="Bruemmer F."/>
            <person name="Labrenz M."/>
            <person name="Spormann A.M."/>
            <person name="Op den Camp H."/>
            <person name="Overmann J."/>
            <person name="Amann R."/>
            <person name="Jetten M.S.M."/>
            <person name="Mascher T."/>
            <person name="Medema M.H."/>
            <person name="Devos D.P."/>
            <person name="Kaster A.-K."/>
            <person name="Ovreas L."/>
            <person name="Rohde M."/>
            <person name="Galperin M.Y."/>
            <person name="Jogler C."/>
        </authorList>
    </citation>
    <scope>NUCLEOTIDE SEQUENCE [LARGE SCALE GENOMIC DNA]</scope>
    <source>
        <strain evidence="5 6">Pla133</strain>
    </source>
</reference>
<keyword evidence="1 3" id="KW-0479">Metal-binding</keyword>
<dbReference type="InterPro" id="IPR009056">
    <property type="entry name" value="Cyt_c-like_dom"/>
</dbReference>
<evidence type="ECO:0000259" key="4">
    <source>
        <dbReference type="PROSITE" id="PS51007"/>
    </source>
</evidence>
<evidence type="ECO:0000256" key="2">
    <source>
        <dbReference type="ARBA" id="ARBA00023004"/>
    </source>
</evidence>
<dbReference type="GO" id="GO:0009055">
    <property type="term" value="F:electron transfer activity"/>
    <property type="evidence" value="ECO:0007669"/>
    <property type="project" value="InterPro"/>
</dbReference>
<dbReference type="PANTHER" id="PTHR35889:SF3">
    <property type="entry name" value="F-BOX DOMAIN-CONTAINING PROTEIN"/>
    <property type="match status" value="1"/>
</dbReference>
<dbReference type="KEGG" id="pbap:Pla133_04260"/>
<dbReference type="AlphaFoldDB" id="A0A518BEF1"/>
<dbReference type="PANTHER" id="PTHR35889">
    <property type="entry name" value="CYCLOINULO-OLIGOSACCHARIDE FRUCTANOTRANSFERASE-RELATED"/>
    <property type="match status" value="1"/>
</dbReference>
<dbReference type="GO" id="GO:0020037">
    <property type="term" value="F:heme binding"/>
    <property type="evidence" value="ECO:0007669"/>
    <property type="project" value="InterPro"/>
</dbReference>
<dbReference type="PROSITE" id="PS51007">
    <property type="entry name" value="CYTC"/>
    <property type="match status" value="1"/>
</dbReference>
<dbReference type="RefSeq" id="WP_419192041.1">
    <property type="nucleotide sequence ID" value="NZ_CP036287.1"/>
</dbReference>
<feature type="domain" description="Cytochrome c" evidence="4">
    <location>
        <begin position="1"/>
        <end position="98"/>
    </location>
</feature>
<dbReference type="InterPro" id="IPR011429">
    <property type="entry name" value="Cyt_c_Planctomycete-type"/>
</dbReference>
<evidence type="ECO:0000313" key="6">
    <source>
        <dbReference type="Proteomes" id="UP000316921"/>
    </source>
</evidence>
<keyword evidence="6" id="KW-1185">Reference proteome</keyword>
<dbReference type="InterPro" id="IPR011444">
    <property type="entry name" value="DUF1549"/>
</dbReference>
<sequence length="947" mass="104103">MQERPGEPDFARDIAPILERRCVECHGRLQQKAGLRLDQRAAALAGSDFGAYPVLVAGDRGASELWYQLENGEMPPPEREPLGADELDAIGRWIDAGAVWPDDGEAASWPTRHWAYSAPARAEVPSGNAWSQHAVDAFLLEAMAAQGLAPSPEAPAEVLLRRAALDLTGLPPSEADCAAFMTDADPGAWERAVDRLLASPHYGEQQARRWLDLARYADSNGYEKDGDRSMWPWRDWVVDAFNADMPFDQFTVWQLAGDLLPGASVEQRLATGFHRNTMTNEEGGADPEEFRVAAVIDRVNTTGEVWLGATMGCVQCHDHKYDPLTQRDYYRLFAVFDQTADVGNGPAPVLAVPSQEQAQRTGAIDAELARLREQMDTASPEVASDLAAWVDSKRALLAGDAPVERADAVWFDGVIPPAAVREGDWRAWSATEGAGPDPGRRSRVVVQASDAYVQDVVRETRVRPTIRAGDRLFAEVWTDPERPARELLLQWHRDGGDWEHRAFLGADLQSWGTSGTASRLPLGELPEVGGWRRIEVDAAAVGFAEGDRLDGLALGQFGGRVWWGQAGLVSADPRVLVAVPDEVAADLANAATGELPTSARDWFLATTPTFDAQRARIAELEATRPMPATALVMEAVAEPRTTHILERGSFLAPGEVVEPGVPAVLDPKRREGIGDRLDFARWLTSPDNPLTARVTVNRLWQWTFGTGLVATPDDFGTRGAAPTHPELLDWLAVEFMEDGWSVKRMYRRLMTSAAYRQSSVRSADGAALDPGNRFLSWFPRRRLDGEELRDQSLALAGTLDRRIGGPPVYPPQPADIDNATYAGDRWRTSEGGDARRRGLYTFWRRTSPYPSFVLFDAPSRELTCARRDRSNTPLQALALLNDPNFVAAAEAFGERLSERGLAWGFSACTGREAEVDELEVLETLRAQDGWTSVAQVLLNLDETVTRP</sequence>
<evidence type="ECO:0000256" key="3">
    <source>
        <dbReference type="PROSITE-ProRule" id="PRU00433"/>
    </source>
</evidence>
<proteinExistence type="predicted"/>
<evidence type="ECO:0000256" key="1">
    <source>
        <dbReference type="ARBA" id="ARBA00022723"/>
    </source>
</evidence>
<keyword evidence="2 3" id="KW-0408">Iron</keyword>
<gene>
    <name evidence="5" type="ORF">Pla133_04260</name>
</gene>
<protein>
    <submittedName>
        <fullName evidence="5">Planctomycete cytochrome C</fullName>
    </submittedName>
</protein>
<organism evidence="5 6">
    <name type="scientific">Engelhardtia mirabilis</name>
    <dbReference type="NCBI Taxonomy" id="2528011"/>
    <lineage>
        <taxon>Bacteria</taxon>
        <taxon>Pseudomonadati</taxon>
        <taxon>Planctomycetota</taxon>
        <taxon>Planctomycetia</taxon>
        <taxon>Planctomycetia incertae sedis</taxon>
        <taxon>Engelhardtia</taxon>
    </lineage>
</organism>
<accession>A0A518BEF1</accession>